<accession>A0A9X4BGH2</accession>
<proteinExistence type="predicted"/>
<organism evidence="2 3">
    <name type="scientific">Tahibacter soli</name>
    <dbReference type="NCBI Taxonomy" id="2983605"/>
    <lineage>
        <taxon>Bacteria</taxon>
        <taxon>Pseudomonadati</taxon>
        <taxon>Pseudomonadota</taxon>
        <taxon>Gammaproteobacteria</taxon>
        <taxon>Lysobacterales</taxon>
        <taxon>Rhodanobacteraceae</taxon>
        <taxon>Tahibacter</taxon>
    </lineage>
</organism>
<dbReference type="EMBL" id="JAOVZO020000001">
    <property type="protein sequence ID" value="MDC8011068.1"/>
    <property type="molecule type" value="Genomic_DNA"/>
</dbReference>
<gene>
    <name evidence="2" type="ORF">OD750_000750</name>
</gene>
<dbReference type="AlphaFoldDB" id="A0A9X4BGH2"/>
<dbReference type="InterPro" id="IPR011990">
    <property type="entry name" value="TPR-like_helical_dom_sf"/>
</dbReference>
<dbReference type="InterPro" id="IPR006597">
    <property type="entry name" value="Sel1-like"/>
</dbReference>
<evidence type="ECO:0000313" key="3">
    <source>
        <dbReference type="Proteomes" id="UP001139971"/>
    </source>
</evidence>
<dbReference type="Proteomes" id="UP001139971">
    <property type="component" value="Unassembled WGS sequence"/>
</dbReference>
<evidence type="ECO:0000313" key="2">
    <source>
        <dbReference type="EMBL" id="MDC8011068.1"/>
    </source>
</evidence>
<dbReference type="SUPFAM" id="SSF81901">
    <property type="entry name" value="HCP-like"/>
    <property type="match status" value="1"/>
</dbReference>
<dbReference type="Pfam" id="PF08238">
    <property type="entry name" value="Sel1"/>
    <property type="match status" value="7"/>
</dbReference>
<dbReference type="PANTHER" id="PTHR11102">
    <property type="entry name" value="SEL-1-LIKE PROTEIN"/>
    <property type="match status" value="1"/>
</dbReference>
<dbReference type="Gene3D" id="1.25.40.10">
    <property type="entry name" value="Tetratricopeptide repeat domain"/>
    <property type="match status" value="1"/>
</dbReference>
<keyword evidence="3" id="KW-1185">Reference proteome</keyword>
<dbReference type="RefSeq" id="WP_263544486.1">
    <property type="nucleotide sequence ID" value="NZ_JAOVZO020000001.1"/>
</dbReference>
<evidence type="ECO:0008006" key="4">
    <source>
        <dbReference type="Google" id="ProtNLM"/>
    </source>
</evidence>
<name>A0A9X4BGH2_9GAMM</name>
<comment type="caution">
    <text evidence="2">The sequence shown here is derived from an EMBL/GenBank/DDBJ whole genome shotgun (WGS) entry which is preliminary data.</text>
</comment>
<feature type="chain" id="PRO_5040903931" description="TPR repeat protein" evidence="1">
    <location>
        <begin position="19"/>
        <end position="587"/>
    </location>
</feature>
<dbReference type="InterPro" id="IPR050767">
    <property type="entry name" value="Sel1_AlgK"/>
</dbReference>
<dbReference type="PANTHER" id="PTHR11102:SF160">
    <property type="entry name" value="ERAD-ASSOCIATED E3 UBIQUITIN-PROTEIN LIGASE COMPONENT HRD3"/>
    <property type="match status" value="1"/>
</dbReference>
<reference evidence="2" key="1">
    <citation type="submission" date="2023-02" db="EMBL/GenBank/DDBJ databases">
        <title>Tahibacter soli sp. nov. isolated from soil.</title>
        <authorList>
            <person name="Baek J.H."/>
            <person name="Lee J.K."/>
            <person name="Choi D.G."/>
            <person name="Jeon C.O."/>
        </authorList>
    </citation>
    <scope>NUCLEOTIDE SEQUENCE</scope>
    <source>
        <strain evidence="2">BL</strain>
    </source>
</reference>
<dbReference type="SMART" id="SM00671">
    <property type="entry name" value="SEL1"/>
    <property type="match status" value="6"/>
</dbReference>
<feature type="signal peptide" evidence="1">
    <location>
        <begin position="1"/>
        <end position="18"/>
    </location>
</feature>
<sequence length="587" mass="61938">MLRYLAACAVMFGAAAHAATGKSPLPAFGAPPLAESASVDGDAYRRAYGSRSGHEFDAALAADLDAAMTGAACDTLLPSADALATQEPRRLGPHFVRMRCALKRGDGVDIANALRTAFLAAVASAERPSAEYHPDRVVAVASLVDAYVYLLAKRETITASTFEIAGGGRRLYYVAAVRTPDGGRESIVRFDLADLMRATLGQLGGDAIEYPDMPALEFARLLATQPELRGRARTGIALFAAGFPGMSLAHEPLRDALAQAADAQVNPDVHYASLWLAYAQLADVPPGARVAELARVAAAQLADGDVLLAALAERGVGVERSRRTRDAALDRAARRIGMPAAQLRLSQLLARAGSPLYDAGLGADWQRKAARAGDAVAQWQYGSSLCLGAAAKPAQCDVAWFERSAKQGATTATRLLGRAYLTGTGVPRDAARARGYYEAALAAGDENAAGTLGEIHANGDGVPRDRARAIELFRRGARYGDPRAQVSLALALRDGAAGDAAESLRWFKAAAQQGERRGFAGWGRALEEGRGVDKDETLARGMYAWAAEAGDRDAMRRLAAMLRDGRGGDADASQADAWLQRADQVRP</sequence>
<evidence type="ECO:0000256" key="1">
    <source>
        <dbReference type="SAM" id="SignalP"/>
    </source>
</evidence>
<keyword evidence="1" id="KW-0732">Signal</keyword>
<protein>
    <recommendedName>
        <fullName evidence="4">TPR repeat protein</fullName>
    </recommendedName>
</protein>